<feature type="transmembrane region" description="Helical" evidence="8">
    <location>
        <begin position="233"/>
        <end position="254"/>
    </location>
</feature>
<dbReference type="InterPro" id="IPR001851">
    <property type="entry name" value="ABC_transp_permease"/>
</dbReference>
<evidence type="ECO:0000313" key="9">
    <source>
        <dbReference type="EMBL" id="MBK7274730.1"/>
    </source>
</evidence>
<evidence type="ECO:0000256" key="7">
    <source>
        <dbReference type="ARBA" id="ARBA00023136"/>
    </source>
</evidence>
<dbReference type="Pfam" id="PF02653">
    <property type="entry name" value="BPD_transp_2"/>
    <property type="match status" value="1"/>
</dbReference>
<keyword evidence="6 8" id="KW-1133">Transmembrane helix</keyword>
<dbReference type="GO" id="GO:0005886">
    <property type="term" value="C:plasma membrane"/>
    <property type="evidence" value="ECO:0007669"/>
    <property type="project" value="UniProtKB-SubCell"/>
</dbReference>
<evidence type="ECO:0000256" key="4">
    <source>
        <dbReference type="ARBA" id="ARBA00022519"/>
    </source>
</evidence>
<dbReference type="EMBL" id="JADJIB010000011">
    <property type="protein sequence ID" value="MBK7274730.1"/>
    <property type="molecule type" value="Genomic_DNA"/>
</dbReference>
<proteinExistence type="predicted"/>
<feature type="transmembrane region" description="Helical" evidence="8">
    <location>
        <begin position="25"/>
        <end position="47"/>
    </location>
</feature>
<keyword evidence="7 8" id="KW-0472">Membrane</keyword>
<evidence type="ECO:0000256" key="2">
    <source>
        <dbReference type="ARBA" id="ARBA00022448"/>
    </source>
</evidence>
<feature type="transmembrane region" description="Helical" evidence="8">
    <location>
        <begin position="134"/>
        <end position="159"/>
    </location>
</feature>
<evidence type="ECO:0000256" key="6">
    <source>
        <dbReference type="ARBA" id="ARBA00022989"/>
    </source>
</evidence>
<dbReference type="CDD" id="cd06579">
    <property type="entry name" value="TM_PBP1_transp_AraH_like"/>
    <property type="match status" value="1"/>
</dbReference>
<feature type="transmembrane region" description="Helical" evidence="8">
    <location>
        <begin position="260"/>
        <end position="280"/>
    </location>
</feature>
<evidence type="ECO:0000313" key="11">
    <source>
        <dbReference type="Proteomes" id="UP000726105"/>
    </source>
</evidence>
<organism evidence="9 11">
    <name type="scientific">Candidatus Phosphoribacter hodrii</name>
    <dbReference type="NCBI Taxonomy" id="2953743"/>
    <lineage>
        <taxon>Bacteria</taxon>
        <taxon>Bacillati</taxon>
        <taxon>Actinomycetota</taxon>
        <taxon>Actinomycetes</taxon>
        <taxon>Micrococcales</taxon>
        <taxon>Dermatophilaceae</taxon>
        <taxon>Candidatus Phosphoribacter</taxon>
    </lineage>
</organism>
<keyword evidence="4" id="KW-0997">Cell inner membrane</keyword>
<dbReference type="EMBL" id="JADKGK010000020">
    <property type="protein sequence ID" value="MBL0004492.1"/>
    <property type="molecule type" value="Genomic_DNA"/>
</dbReference>
<dbReference type="Proteomes" id="UP000726105">
    <property type="component" value="Unassembled WGS sequence"/>
</dbReference>
<feature type="transmembrane region" description="Helical" evidence="8">
    <location>
        <begin position="104"/>
        <end position="127"/>
    </location>
</feature>
<feature type="transmembrane region" description="Helical" evidence="8">
    <location>
        <begin position="59"/>
        <end position="92"/>
    </location>
</feature>
<dbReference type="PANTHER" id="PTHR32196">
    <property type="entry name" value="ABC TRANSPORTER PERMEASE PROTEIN YPHD-RELATED-RELATED"/>
    <property type="match status" value="1"/>
</dbReference>
<feature type="transmembrane region" description="Helical" evidence="8">
    <location>
        <begin position="287"/>
        <end position="306"/>
    </location>
</feature>
<keyword evidence="2" id="KW-0813">Transport</keyword>
<evidence type="ECO:0000313" key="10">
    <source>
        <dbReference type="EMBL" id="MBL0004492.1"/>
    </source>
</evidence>
<evidence type="ECO:0000256" key="3">
    <source>
        <dbReference type="ARBA" id="ARBA00022475"/>
    </source>
</evidence>
<evidence type="ECO:0000256" key="1">
    <source>
        <dbReference type="ARBA" id="ARBA00004651"/>
    </source>
</evidence>
<feature type="transmembrane region" description="Helical" evidence="8">
    <location>
        <begin position="179"/>
        <end position="202"/>
    </location>
</feature>
<name>A0A935IP10_9MICO</name>
<keyword evidence="5 8" id="KW-0812">Transmembrane</keyword>
<dbReference type="Proteomes" id="UP000886632">
    <property type="component" value="Unassembled WGS sequence"/>
</dbReference>
<comment type="caution">
    <text evidence="9">The sequence shown here is derived from an EMBL/GenBank/DDBJ whole genome shotgun (WGS) entry which is preliminary data.</text>
</comment>
<dbReference type="AlphaFoldDB" id="A0A935IP10"/>
<evidence type="ECO:0000256" key="8">
    <source>
        <dbReference type="SAM" id="Phobius"/>
    </source>
</evidence>
<keyword evidence="3" id="KW-1003">Cell membrane</keyword>
<comment type="subcellular location">
    <subcellularLocation>
        <location evidence="1">Cell membrane</location>
        <topology evidence="1">Multi-pass membrane protein</topology>
    </subcellularLocation>
</comment>
<accession>A0A935IP10</accession>
<dbReference type="PANTHER" id="PTHR32196:SF21">
    <property type="entry name" value="ABC TRANSPORTER PERMEASE PROTEIN YPHD-RELATED"/>
    <property type="match status" value="1"/>
</dbReference>
<gene>
    <name evidence="9" type="ORF">IPI13_16795</name>
    <name evidence="10" type="ORF">IPP00_11060</name>
</gene>
<evidence type="ECO:0000256" key="5">
    <source>
        <dbReference type="ARBA" id="ARBA00022692"/>
    </source>
</evidence>
<protein>
    <submittedName>
        <fullName evidence="9">ABC transporter permease</fullName>
    </submittedName>
</protein>
<dbReference type="GO" id="GO:0022857">
    <property type="term" value="F:transmembrane transporter activity"/>
    <property type="evidence" value="ECO:0007669"/>
    <property type="project" value="InterPro"/>
</dbReference>
<sequence>MSTPALRQRRSGLLSRWPGRNNEGYLAALLLLVVAVMSAAAPAFFSLHTFFSVIRGATVPWIFAMGVLLVLVSGGIDVSFPAIAVFSAYSAVALTTARGVDAGLLGNFALAMAIGCLLGLVNGILIARFRLPTLIVTLGTAGFFRGAMITFVGATYIAQLPRSLAEQSTRSVISVNTEAGTTFLHVLVVPVLILTVLIALGLKHTMFGRAAYAIGGDPEAARRVGIPVQRTQVVLYVLVGALAAFGGMVFMIQGQAADPQMLIGIELDTIAAVVLGGASIFGGRGSVLGTVLGVLLVQVINNSLVLVGVPTAWQRATVGLLLLLGVGAQAWAGRRPRRAAPAAVKAPAVKAAA</sequence>
<reference evidence="9 11" key="1">
    <citation type="submission" date="2020-10" db="EMBL/GenBank/DDBJ databases">
        <title>Connecting structure to function with the recovery of over 1000 high-quality activated sludge metagenome-assembled genomes encoding full-length rRNA genes using long-read sequencing.</title>
        <authorList>
            <person name="Singleton C.M."/>
            <person name="Petriglieri F."/>
            <person name="Kristensen J.M."/>
            <person name="Kirkegaard R.H."/>
            <person name="Michaelsen T.Y."/>
            <person name="Andersen M.H."/>
            <person name="Karst S.M."/>
            <person name="Dueholm M.S."/>
            <person name="Nielsen P.H."/>
            <person name="Albertsen M."/>
        </authorList>
    </citation>
    <scope>NUCLEOTIDE SEQUENCE [LARGE SCALE GENOMIC DNA]</scope>
    <source>
        <strain evidence="9">Ega_18-Q3-R5-49_MAXAC.001</strain>
        <strain evidence="10">Ribe_18-Q3-R11-54_MAXAC.001</strain>
    </source>
</reference>